<protein>
    <submittedName>
        <fullName evidence="1">Uncharacterized protein</fullName>
    </submittedName>
</protein>
<gene>
    <name evidence="1" type="ORF">S06H3_61372</name>
</gene>
<sequence>MITTWYHRSDQHTINGLTAYKLLVTNTTSELTFHIIQPQATAYYRSDIYVRHLNGSETLIEANVAQTLRSAPGSG</sequence>
<dbReference type="AlphaFoldDB" id="X1QM53"/>
<evidence type="ECO:0000313" key="1">
    <source>
        <dbReference type="EMBL" id="GAI52050.1"/>
    </source>
</evidence>
<reference evidence="1" key="1">
    <citation type="journal article" date="2014" name="Front. Microbiol.">
        <title>High frequency of phylogenetically diverse reductive dehalogenase-homologous genes in deep subseafloor sedimentary metagenomes.</title>
        <authorList>
            <person name="Kawai M."/>
            <person name="Futagami T."/>
            <person name="Toyoda A."/>
            <person name="Takaki Y."/>
            <person name="Nishi S."/>
            <person name="Hori S."/>
            <person name="Arai W."/>
            <person name="Tsubouchi T."/>
            <person name="Morono Y."/>
            <person name="Uchiyama I."/>
            <person name="Ito T."/>
            <person name="Fujiyama A."/>
            <person name="Inagaki F."/>
            <person name="Takami H."/>
        </authorList>
    </citation>
    <scope>NUCLEOTIDE SEQUENCE</scope>
    <source>
        <strain evidence="1">Expedition CK06-06</strain>
    </source>
</reference>
<name>X1QM53_9ZZZZ</name>
<organism evidence="1">
    <name type="scientific">marine sediment metagenome</name>
    <dbReference type="NCBI Taxonomy" id="412755"/>
    <lineage>
        <taxon>unclassified sequences</taxon>
        <taxon>metagenomes</taxon>
        <taxon>ecological metagenomes</taxon>
    </lineage>
</organism>
<dbReference type="EMBL" id="BARV01040235">
    <property type="protein sequence ID" value="GAI52050.1"/>
    <property type="molecule type" value="Genomic_DNA"/>
</dbReference>
<feature type="non-terminal residue" evidence="1">
    <location>
        <position position="75"/>
    </location>
</feature>
<proteinExistence type="predicted"/>
<comment type="caution">
    <text evidence="1">The sequence shown here is derived from an EMBL/GenBank/DDBJ whole genome shotgun (WGS) entry which is preliminary data.</text>
</comment>
<accession>X1QM53</accession>